<organism evidence="1 2">
    <name type="scientific">Schizothecium vesticola</name>
    <dbReference type="NCBI Taxonomy" id="314040"/>
    <lineage>
        <taxon>Eukaryota</taxon>
        <taxon>Fungi</taxon>
        <taxon>Dikarya</taxon>
        <taxon>Ascomycota</taxon>
        <taxon>Pezizomycotina</taxon>
        <taxon>Sordariomycetes</taxon>
        <taxon>Sordariomycetidae</taxon>
        <taxon>Sordariales</taxon>
        <taxon>Schizotheciaceae</taxon>
        <taxon>Schizothecium</taxon>
    </lineage>
</organism>
<evidence type="ECO:0008006" key="3">
    <source>
        <dbReference type="Google" id="ProtNLM"/>
    </source>
</evidence>
<sequence>MGPLGPTTPFHPIFLPVTKPSAKRKVSTKKTDSIAKGGKFVLSTGDSKGFATHADYLFGWKGDSLQRAMDHSCMFQACENGKPLKSQAVSAMNNCKIATTVHEDIDAWSKTMPGEKMAM</sequence>
<dbReference type="PANTHER" id="PTHR43662">
    <property type="match status" value="1"/>
</dbReference>
<proteinExistence type="predicted"/>
<dbReference type="PANTHER" id="PTHR43662:SF5">
    <property type="entry name" value="DUF1996 DOMAIN-CONTAINING PROTEIN"/>
    <property type="match status" value="1"/>
</dbReference>
<dbReference type="AlphaFoldDB" id="A0AA40K0I7"/>
<dbReference type="Proteomes" id="UP001172155">
    <property type="component" value="Unassembled WGS sequence"/>
</dbReference>
<evidence type="ECO:0000313" key="1">
    <source>
        <dbReference type="EMBL" id="KAK0741464.1"/>
    </source>
</evidence>
<keyword evidence="2" id="KW-1185">Reference proteome</keyword>
<comment type="caution">
    <text evidence="1">The sequence shown here is derived from an EMBL/GenBank/DDBJ whole genome shotgun (WGS) entry which is preliminary data.</text>
</comment>
<accession>A0AA40K0I7</accession>
<evidence type="ECO:0000313" key="2">
    <source>
        <dbReference type="Proteomes" id="UP001172155"/>
    </source>
</evidence>
<name>A0AA40K0I7_9PEZI</name>
<dbReference type="EMBL" id="JAUKUD010000006">
    <property type="protein sequence ID" value="KAK0741464.1"/>
    <property type="molecule type" value="Genomic_DNA"/>
</dbReference>
<reference evidence="1" key="1">
    <citation type="submission" date="2023-06" db="EMBL/GenBank/DDBJ databases">
        <title>Genome-scale phylogeny and comparative genomics of the fungal order Sordariales.</title>
        <authorList>
            <consortium name="Lawrence Berkeley National Laboratory"/>
            <person name="Hensen N."/>
            <person name="Bonometti L."/>
            <person name="Westerberg I."/>
            <person name="Brannstrom I.O."/>
            <person name="Guillou S."/>
            <person name="Cros-Aarteil S."/>
            <person name="Calhoun S."/>
            <person name="Haridas S."/>
            <person name="Kuo A."/>
            <person name="Mondo S."/>
            <person name="Pangilinan J."/>
            <person name="Riley R."/>
            <person name="LaButti K."/>
            <person name="Andreopoulos B."/>
            <person name="Lipzen A."/>
            <person name="Chen C."/>
            <person name="Yanf M."/>
            <person name="Daum C."/>
            <person name="Ng V."/>
            <person name="Clum A."/>
            <person name="Steindorff A."/>
            <person name="Ohm R."/>
            <person name="Martin F."/>
            <person name="Silar P."/>
            <person name="Natvig D."/>
            <person name="Lalanne C."/>
            <person name="Gautier V."/>
            <person name="Ament-velasquez S.L."/>
            <person name="Kruys A."/>
            <person name="Hutchinson M.I."/>
            <person name="Powell A.J."/>
            <person name="Barry K."/>
            <person name="Miller A.N."/>
            <person name="Grigoriev I.V."/>
            <person name="Debuchy R."/>
            <person name="Gladieux P."/>
            <person name="Thoren M.H."/>
            <person name="Johannesson H."/>
        </authorList>
    </citation>
    <scope>NUCLEOTIDE SEQUENCE</scope>
    <source>
        <strain evidence="1">SMH3187-1</strain>
    </source>
</reference>
<protein>
    <recommendedName>
        <fullName evidence="3">DUF1996 domain-containing protein</fullName>
    </recommendedName>
</protein>
<gene>
    <name evidence="1" type="ORF">B0T18DRAFT_394053</name>
</gene>